<dbReference type="EC" id="2.7.13.3" evidence="3"/>
<keyword evidence="5 13" id="KW-0597">Phosphoprotein</keyword>
<dbReference type="InterPro" id="IPR005467">
    <property type="entry name" value="His_kinase_dom"/>
</dbReference>
<evidence type="ECO:0000256" key="8">
    <source>
        <dbReference type="ARBA" id="ARBA00022840"/>
    </source>
</evidence>
<dbReference type="SUPFAM" id="SSF55874">
    <property type="entry name" value="ATPase domain of HSP90 chaperone/DNA topoisomerase II/histidine kinase"/>
    <property type="match status" value="1"/>
</dbReference>
<keyword evidence="8" id="KW-0067">ATP-binding</keyword>
<keyword evidence="6 14" id="KW-0812">Transmembrane</keyword>
<keyword evidence="10" id="KW-0902">Two-component regulatory system</keyword>
<evidence type="ECO:0000259" key="17">
    <source>
        <dbReference type="PROSITE" id="PS50110"/>
    </source>
</evidence>
<dbReference type="SMART" id="SM00448">
    <property type="entry name" value="REC"/>
    <property type="match status" value="1"/>
</dbReference>
<dbReference type="Gene3D" id="2.60.40.2380">
    <property type="match status" value="1"/>
</dbReference>
<dbReference type="PROSITE" id="PS50110">
    <property type="entry name" value="RESPONSE_REGULATORY"/>
    <property type="match status" value="1"/>
</dbReference>
<evidence type="ECO:0000256" key="13">
    <source>
        <dbReference type="PROSITE-ProRule" id="PRU00169"/>
    </source>
</evidence>
<dbReference type="Pfam" id="PF07695">
    <property type="entry name" value="7TMR-DISM_7TM"/>
    <property type="match status" value="1"/>
</dbReference>
<proteinExistence type="predicted"/>
<evidence type="ECO:0000256" key="14">
    <source>
        <dbReference type="SAM" id="Phobius"/>
    </source>
</evidence>
<dbReference type="CDD" id="cd17546">
    <property type="entry name" value="REC_hyHK_CKI1_RcsC-like"/>
    <property type="match status" value="1"/>
</dbReference>
<dbReference type="InterPro" id="IPR008207">
    <property type="entry name" value="Sig_transdc_His_kin_Hpt_dom"/>
</dbReference>
<evidence type="ECO:0000256" key="7">
    <source>
        <dbReference type="ARBA" id="ARBA00022741"/>
    </source>
</evidence>
<feature type="transmembrane region" description="Helical" evidence="14">
    <location>
        <begin position="188"/>
        <end position="206"/>
    </location>
</feature>
<dbReference type="SUPFAM" id="SSF52172">
    <property type="entry name" value="CheY-like"/>
    <property type="match status" value="1"/>
</dbReference>
<dbReference type="Pfam" id="PF02518">
    <property type="entry name" value="HATPase_c"/>
    <property type="match status" value="1"/>
</dbReference>
<protein>
    <recommendedName>
        <fullName evidence="3">histidine kinase</fullName>
        <ecNumber evidence="3">2.7.13.3</ecNumber>
    </recommendedName>
</protein>
<dbReference type="PANTHER" id="PTHR45339">
    <property type="entry name" value="HYBRID SIGNAL TRANSDUCTION HISTIDINE KINASE J"/>
    <property type="match status" value="1"/>
</dbReference>
<feature type="domain" description="Response regulatory" evidence="17">
    <location>
        <begin position="680"/>
        <end position="796"/>
    </location>
</feature>
<feature type="transmembrane region" description="Helical" evidence="14">
    <location>
        <begin position="280"/>
        <end position="300"/>
    </location>
</feature>
<sequence length="1049" mass="113021">MPHRLFRYLLIVFALLPTGGAFAAAPAPLLLDAHSRHVEAWPAVTTMIETEGKLRPDEALADVERYAVPDSAYATLGVHKEVLWLRIPVTLPAQSDGEWVLNIDYAVLNRIDVYVATGDGITQHQVIGNLQPEPDGMPRGRVPAALLHLAPGVEHTLLLRVENIGSMILPIRFSRPDAFHAEALKEQMLQGMLTGLSLCLLLYSLAQWINLREPLFGKFALLIAGFTLFSVEFFGLGNQYLWKNNVWMSIHAGGLFALIASCGAYLFVEQALARPGKDHLFSRLMRAGAALCIASALAYATDIISVETLVAIVSTLGLMPMLLGLPGAYLRARRGDSVGIYFMIGWAVSFATSVVLSQVISGKIGANFWTMHALQFGNLFDMLVFMRILGLRTKAMQTAMLRAEEATRTKSEFLAHMSHEIRTPMNAIIGMSRLALMTQPDPKLQNYLVKILGAGEHLLAIINDILDFSKIEAGKLGLDATPFALHELLEHLTSLTTIKADAARVDLKLQIDAAVPAKLVGDPLRLTQVLVNLTSNAVKFTERGEIVIAVELMARTAEDVSLRFSVSDTGIGMRPSQIARLFESFNQGDGSITRKYGGTGLGLSISRQLVELMGGEIKVSSTPGVGSRFSFTVRLGIADAAGVAGWPASPPSAHVPTAAGNTAAWSAPTLPDLSALDGARILLAEDNANNREVALEFLSAARIQVDVAHHGGEAVRMVHEGDYDLVLMDIQMQEVDGLTAARRIRAIDRCKLLPIVAMTAHAMQGDREKSLAAGMNDHVTKPIEPEQLYRALLKWIPPARLAGRRLAPVAAALHSGEEAPHAGTAPNADTAAGFATTAGASIGAPDALPAIPGIDWQLALDSVDRQRGRLEKRIQGFLREYRDGGRNVREAIAQQQYDVLQGMMHNLKSSATYIGAIDLAAQAHGVEQALYSGREDLIATLAAELSTDLDLVANGLAGIDAPPAAARYHDGDAAMLIEQLEAYLRADDARAEDVLHELRALPAVIQHTSTLAAIQRAVEEIEYQSALAPLNALANALAPAGQTKVEEDA</sequence>
<evidence type="ECO:0000259" key="16">
    <source>
        <dbReference type="PROSITE" id="PS50109"/>
    </source>
</evidence>
<feature type="signal peptide" evidence="15">
    <location>
        <begin position="1"/>
        <end position="23"/>
    </location>
</feature>
<dbReference type="EMBL" id="JAADJT010000011">
    <property type="protein sequence ID" value="NGZ87212.1"/>
    <property type="molecule type" value="Genomic_DNA"/>
</dbReference>
<dbReference type="PRINTS" id="PR00344">
    <property type="entry name" value="BCTRLSENSOR"/>
</dbReference>
<dbReference type="InterPro" id="IPR011006">
    <property type="entry name" value="CheY-like_superfamily"/>
</dbReference>
<dbReference type="InterPro" id="IPR036641">
    <property type="entry name" value="HPT_dom_sf"/>
</dbReference>
<dbReference type="InterPro" id="IPR004358">
    <property type="entry name" value="Sig_transdc_His_kin-like_C"/>
</dbReference>
<dbReference type="InterPro" id="IPR003661">
    <property type="entry name" value="HisK_dim/P_dom"/>
</dbReference>
<dbReference type="Gene3D" id="1.10.287.130">
    <property type="match status" value="1"/>
</dbReference>
<reference evidence="19 20" key="1">
    <citation type="submission" date="2020-01" db="EMBL/GenBank/DDBJ databases">
        <authorList>
            <person name="Lee S.D."/>
        </authorList>
    </citation>
    <scope>NUCLEOTIDE SEQUENCE [LARGE SCALE GENOMIC DNA]</scope>
    <source>
        <strain evidence="19 20">SAP-35</strain>
    </source>
</reference>
<feature type="transmembrane region" description="Helical" evidence="14">
    <location>
        <begin position="306"/>
        <end position="326"/>
    </location>
</feature>
<dbReference type="InterPro" id="IPR036890">
    <property type="entry name" value="HATPase_C_sf"/>
</dbReference>
<comment type="caution">
    <text evidence="19">The sequence shown here is derived from an EMBL/GenBank/DDBJ whole genome shotgun (WGS) entry which is preliminary data.</text>
</comment>
<evidence type="ECO:0000256" key="15">
    <source>
        <dbReference type="SAM" id="SignalP"/>
    </source>
</evidence>
<dbReference type="InterPro" id="IPR003594">
    <property type="entry name" value="HATPase_dom"/>
</dbReference>
<evidence type="ECO:0000256" key="11">
    <source>
        <dbReference type="ARBA" id="ARBA00023136"/>
    </source>
</evidence>
<evidence type="ECO:0000256" key="3">
    <source>
        <dbReference type="ARBA" id="ARBA00012438"/>
    </source>
</evidence>
<keyword evidence="15" id="KW-0732">Signal</keyword>
<keyword evidence="4" id="KW-1003">Cell membrane</keyword>
<dbReference type="InterPro" id="IPR011623">
    <property type="entry name" value="7TMR_DISM_rcpt_extracell_dom1"/>
</dbReference>
<evidence type="ECO:0000313" key="20">
    <source>
        <dbReference type="Proteomes" id="UP000666369"/>
    </source>
</evidence>
<dbReference type="CDD" id="cd00082">
    <property type="entry name" value="HisKA"/>
    <property type="match status" value="1"/>
</dbReference>
<evidence type="ECO:0000256" key="12">
    <source>
        <dbReference type="PROSITE-ProRule" id="PRU00110"/>
    </source>
</evidence>
<dbReference type="PROSITE" id="PS50894">
    <property type="entry name" value="HPT"/>
    <property type="match status" value="1"/>
</dbReference>
<evidence type="ECO:0000256" key="1">
    <source>
        <dbReference type="ARBA" id="ARBA00000085"/>
    </source>
</evidence>
<keyword evidence="11 14" id="KW-0472">Membrane</keyword>
<evidence type="ECO:0000256" key="5">
    <source>
        <dbReference type="ARBA" id="ARBA00022553"/>
    </source>
</evidence>
<dbReference type="InterPro" id="IPR036097">
    <property type="entry name" value="HisK_dim/P_sf"/>
</dbReference>
<evidence type="ECO:0000313" key="19">
    <source>
        <dbReference type="EMBL" id="NGZ87212.1"/>
    </source>
</evidence>
<dbReference type="Gene3D" id="1.20.120.160">
    <property type="entry name" value="HPT domain"/>
    <property type="match status" value="1"/>
</dbReference>
<dbReference type="SMART" id="SM00387">
    <property type="entry name" value="HATPase_c"/>
    <property type="match status" value="1"/>
</dbReference>
<keyword evidence="7" id="KW-0547">Nucleotide-binding</keyword>
<evidence type="ECO:0000256" key="9">
    <source>
        <dbReference type="ARBA" id="ARBA00022989"/>
    </source>
</evidence>
<evidence type="ECO:0000256" key="4">
    <source>
        <dbReference type="ARBA" id="ARBA00022475"/>
    </source>
</evidence>
<feature type="modified residue" description="4-aspartylphosphate" evidence="13">
    <location>
        <position position="729"/>
    </location>
</feature>
<dbReference type="RefSeq" id="WP_166107187.1">
    <property type="nucleotide sequence ID" value="NZ_JAADJT010000011.1"/>
</dbReference>
<dbReference type="Gene3D" id="3.30.565.10">
    <property type="entry name" value="Histidine kinase-like ATPase, C-terminal domain"/>
    <property type="match status" value="1"/>
</dbReference>
<dbReference type="Pfam" id="PF01627">
    <property type="entry name" value="Hpt"/>
    <property type="match status" value="1"/>
</dbReference>
<dbReference type="Pfam" id="PF00072">
    <property type="entry name" value="Response_reg"/>
    <property type="match status" value="1"/>
</dbReference>
<keyword evidence="20" id="KW-1185">Reference proteome</keyword>
<organism evidence="19 20">
    <name type="scientific">Duganella aceris</name>
    <dbReference type="NCBI Taxonomy" id="2703883"/>
    <lineage>
        <taxon>Bacteria</taxon>
        <taxon>Pseudomonadati</taxon>
        <taxon>Pseudomonadota</taxon>
        <taxon>Betaproteobacteria</taxon>
        <taxon>Burkholderiales</taxon>
        <taxon>Oxalobacteraceae</taxon>
        <taxon>Telluria group</taxon>
        <taxon>Duganella</taxon>
    </lineage>
</organism>
<feature type="domain" description="Histidine kinase" evidence="16">
    <location>
        <begin position="416"/>
        <end position="637"/>
    </location>
</feature>
<dbReference type="InterPro" id="IPR001789">
    <property type="entry name" value="Sig_transdc_resp-reg_receiver"/>
</dbReference>
<evidence type="ECO:0000256" key="10">
    <source>
        <dbReference type="ARBA" id="ARBA00023012"/>
    </source>
</evidence>
<evidence type="ECO:0000256" key="6">
    <source>
        <dbReference type="ARBA" id="ARBA00022692"/>
    </source>
</evidence>
<feature type="transmembrane region" description="Helical" evidence="14">
    <location>
        <begin position="215"/>
        <end position="234"/>
    </location>
</feature>
<dbReference type="Proteomes" id="UP000666369">
    <property type="component" value="Unassembled WGS sequence"/>
</dbReference>
<dbReference type="SMART" id="SM00388">
    <property type="entry name" value="HisKA"/>
    <property type="match status" value="1"/>
</dbReference>
<dbReference type="PANTHER" id="PTHR45339:SF1">
    <property type="entry name" value="HYBRID SIGNAL TRANSDUCTION HISTIDINE KINASE J"/>
    <property type="match status" value="1"/>
</dbReference>
<comment type="catalytic activity">
    <reaction evidence="1">
        <text>ATP + protein L-histidine = ADP + protein N-phospho-L-histidine.</text>
        <dbReference type="EC" id="2.7.13.3"/>
    </reaction>
</comment>
<dbReference type="Gene3D" id="3.40.50.2300">
    <property type="match status" value="1"/>
</dbReference>
<dbReference type="SUPFAM" id="SSF47226">
    <property type="entry name" value="Histidine-containing phosphotransfer domain, HPT domain"/>
    <property type="match status" value="1"/>
</dbReference>
<accession>A0ABX0FS02</accession>
<dbReference type="CDD" id="cd16922">
    <property type="entry name" value="HATPase_EvgS-ArcB-TorS-like"/>
    <property type="match status" value="1"/>
</dbReference>
<feature type="transmembrane region" description="Helical" evidence="14">
    <location>
        <begin position="246"/>
        <end position="268"/>
    </location>
</feature>
<dbReference type="Pfam" id="PF00512">
    <property type="entry name" value="HisKA"/>
    <property type="match status" value="1"/>
</dbReference>
<feature type="modified residue" description="Phosphohistidine" evidence="12">
    <location>
        <position position="905"/>
    </location>
</feature>
<comment type="subcellular location">
    <subcellularLocation>
        <location evidence="2">Cell membrane</location>
        <topology evidence="2">Multi-pass membrane protein</topology>
    </subcellularLocation>
</comment>
<evidence type="ECO:0000259" key="18">
    <source>
        <dbReference type="PROSITE" id="PS50894"/>
    </source>
</evidence>
<name>A0ABX0FS02_9BURK</name>
<gene>
    <name evidence="19" type="ORF">GW587_23495</name>
</gene>
<feature type="chain" id="PRO_5045813879" description="histidine kinase" evidence="15">
    <location>
        <begin position="24"/>
        <end position="1049"/>
    </location>
</feature>
<dbReference type="SUPFAM" id="SSF47384">
    <property type="entry name" value="Homodimeric domain of signal transducing histidine kinase"/>
    <property type="match status" value="1"/>
</dbReference>
<feature type="transmembrane region" description="Helical" evidence="14">
    <location>
        <begin position="338"/>
        <end position="360"/>
    </location>
</feature>
<feature type="domain" description="HPt" evidence="18">
    <location>
        <begin position="866"/>
        <end position="959"/>
    </location>
</feature>
<dbReference type="PROSITE" id="PS50109">
    <property type="entry name" value="HIS_KIN"/>
    <property type="match status" value="1"/>
</dbReference>
<dbReference type="InterPro" id="IPR011622">
    <property type="entry name" value="7TMR_DISM_rcpt_extracell_dom2"/>
</dbReference>
<reference evidence="20" key="2">
    <citation type="submission" date="2023-07" db="EMBL/GenBank/DDBJ databases">
        <title>Duganella aceri sp. nov., isolated from tree sap.</title>
        <authorList>
            <person name="Kim I.S."/>
        </authorList>
    </citation>
    <scope>NUCLEOTIDE SEQUENCE [LARGE SCALE GENOMIC DNA]</scope>
    <source>
        <strain evidence="20">SAP-35</strain>
    </source>
</reference>
<keyword evidence="9 14" id="KW-1133">Transmembrane helix</keyword>
<evidence type="ECO:0000256" key="2">
    <source>
        <dbReference type="ARBA" id="ARBA00004651"/>
    </source>
</evidence>
<dbReference type="Pfam" id="PF07696">
    <property type="entry name" value="7TMR-DISMED2"/>
    <property type="match status" value="1"/>
</dbReference>